<evidence type="ECO:0000313" key="3">
    <source>
        <dbReference type="Proteomes" id="UP000186136"/>
    </source>
</evidence>
<protein>
    <submittedName>
        <fullName evidence="2">Uncharacterized protein</fullName>
    </submittedName>
</protein>
<dbReference type="EMBL" id="BDGI01000120">
    <property type="protein sequence ID" value="GAV29421.1"/>
    <property type="molecule type" value="Genomic_DNA"/>
</dbReference>
<keyword evidence="3" id="KW-1185">Reference proteome</keyword>
<reference evidence="2 3" key="1">
    <citation type="submission" date="2016-08" db="EMBL/GenBank/DDBJ databases">
        <title>Whole genome shotgun sequence of Pichia membranifaciens KS47-1.</title>
        <authorList>
            <person name="Konishi M."/>
            <person name="Ishida M."/>
            <person name="Arakawa T."/>
            <person name="Kato Y."/>
            <person name="Horiuchi J."/>
        </authorList>
    </citation>
    <scope>NUCLEOTIDE SEQUENCE [LARGE SCALE GENOMIC DNA]</scope>
    <source>
        <strain evidence="2 3">KS47-1</strain>
    </source>
</reference>
<evidence type="ECO:0000313" key="2">
    <source>
        <dbReference type="EMBL" id="GAV29421.1"/>
    </source>
</evidence>
<proteinExistence type="predicted"/>
<dbReference type="AlphaFoldDB" id="A0A1Q2YIX2"/>
<sequence length="89" mass="9422">MPAGAASAAERGNVRLDGSGENRVLGGDLELGHAAGAHIARHPGEVGDEGAEVLEGERGDEDACRERADVVLVDLNDELKKILWYLDVF</sequence>
<dbReference type="Proteomes" id="UP000186136">
    <property type="component" value="Unassembled WGS sequence"/>
</dbReference>
<gene>
    <name evidence="2" type="ORF">PMKS-002921</name>
</gene>
<organism evidence="2 3">
    <name type="scientific">Pichia membranifaciens</name>
    <dbReference type="NCBI Taxonomy" id="4926"/>
    <lineage>
        <taxon>Eukaryota</taxon>
        <taxon>Fungi</taxon>
        <taxon>Dikarya</taxon>
        <taxon>Ascomycota</taxon>
        <taxon>Saccharomycotina</taxon>
        <taxon>Pichiomycetes</taxon>
        <taxon>Pichiales</taxon>
        <taxon>Pichiaceae</taxon>
        <taxon>Pichia</taxon>
    </lineage>
</organism>
<accession>A0A1Q2YIX2</accession>
<name>A0A1Q2YIX2_9ASCO</name>
<comment type="caution">
    <text evidence="2">The sequence shown here is derived from an EMBL/GenBank/DDBJ whole genome shotgun (WGS) entry which is preliminary data.</text>
</comment>
<feature type="region of interest" description="Disordered" evidence="1">
    <location>
        <begin position="36"/>
        <end position="61"/>
    </location>
</feature>
<evidence type="ECO:0000256" key="1">
    <source>
        <dbReference type="SAM" id="MobiDB-lite"/>
    </source>
</evidence>